<keyword evidence="1" id="KW-0472">Membrane</keyword>
<feature type="transmembrane region" description="Helical" evidence="1">
    <location>
        <begin position="101"/>
        <end position="120"/>
    </location>
</feature>
<feature type="transmembrane region" description="Helical" evidence="1">
    <location>
        <begin position="126"/>
        <end position="144"/>
    </location>
</feature>
<organism evidence="2 3">
    <name type="scientific">Candidatus Woesebacteria bacterium RIFCSPHIGHO2_01_FULL_41_10</name>
    <dbReference type="NCBI Taxonomy" id="1802500"/>
    <lineage>
        <taxon>Bacteria</taxon>
        <taxon>Candidatus Woeseibacteriota</taxon>
    </lineage>
</organism>
<proteinExistence type="predicted"/>
<keyword evidence="1" id="KW-1133">Transmembrane helix</keyword>
<evidence type="ECO:0000313" key="2">
    <source>
        <dbReference type="EMBL" id="OGM29005.1"/>
    </source>
</evidence>
<feature type="transmembrane region" description="Helical" evidence="1">
    <location>
        <begin position="6"/>
        <end position="24"/>
    </location>
</feature>
<dbReference type="Proteomes" id="UP000177263">
    <property type="component" value="Unassembled WGS sequence"/>
</dbReference>
<gene>
    <name evidence="2" type="ORF">A2801_03985</name>
</gene>
<evidence type="ECO:0000256" key="1">
    <source>
        <dbReference type="SAM" id="Phobius"/>
    </source>
</evidence>
<sequence length="234" mass="25888">MLDEQYRLHAIALLSVISLLLFYWSLAEGIERNATLLVLVLPALYTLGVGLFWFLLPSSIYATLPVVSIYGIGTYALVSTSNIFIVSAFRKIALSRAAKGVGFVLTLFTSFLLYDAILSLRLVPFLLVPIVFITTLPLYLQGIWAGKMSKDLPMQLLAYSAIASWGISIVALFLHFWPVTLVVGSIFLTVAQYVVLGLGQARIEGRLFKQTVREYLIVGAAVFVAMLFVTNWRG</sequence>
<evidence type="ECO:0000313" key="3">
    <source>
        <dbReference type="Proteomes" id="UP000177263"/>
    </source>
</evidence>
<feature type="transmembrane region" description="Helical" evidence="1">
    <location>
        <begin position="156"/>
        <end position="177"/>
    </location>
</feature>
<name>A0A1F7YR86_9BACT</name>
<dbReference type="STRING" id="1802500.A2801_03985"/>
<dbReference type="AlphaFoldDB" id="A0A1F7YR86"/>
<dbReference type="EMBL" id="MGGM01000021">
    <property type="protein sequence ID" value="OGM29005.1"/>
    <property type="molecule type" value="Genomic_DNA"/>
</dbReference>
<protein>
    <submittedName>
        <fullName evidence="2">Uncharacterized protein</fullName>
    </submittedName>
</protein>
<feature type="transmembrane region" description="Helical" evidence="1">
    <location>
        <begin position="36"/>
        <end position="56"/>
    </location>
</feature>
<comment type="caution">
    <text evidence="2">The sequence shown here is derived from an EMBL/GenBank/DDBJ whole genome shotgun (WGS) entry which is preliminary data.</text>
</comment>
<keyword evidence="1" id="KW-0812">Transmembrane</keyword>
<feature type="transmembrane region" description="Helical" evidence="1">
    <location>
        <begin position="183"/>
        <end position="203"/>
    </location>
</feature>
<feature type="transmembrane region" description="Helical" evidence="1">
    <location>
        <begin position="68"/>
        <end position="89"/>
    </location>
</feature>
<feature type="transmembrane region" description="Helical" evidence="1">
    <location>
        <begin position="215"/>
        <end position="232"/>
    </location>
</feature>
<accession>A0A1F7YR86</accession>
<reference evidence="2 3" key="1">
    <citation type="journal article" date="2016" name="Nat. Commun.">
        <title>Thousands of microbial genomes shed light on interconnected biogeochemical processes in an aquifer system.</title>
        <authorList>
            <person name="Anantharaman K."/>
            <person name="Brown C.T."/>
            <person name="Hug L.A."/>
            <person name="Sharon I."/>
            <person name="Castelle C.J."/>
            <person name="Probst A.J."/>
            <person name="Thomas B.C."/>
            <person name="Singh A."/>
            <person name="Wilkins M.J."/>
            <person name="Karaoz U."/>
            <person name="Brodie E.L."/>
            <person name="Williams K.H."/>
            <person name="Hubbard S.S."/>
            <person name="Banfield J.F."/>
        </authorList>
    </citation>
    <scope>NUCLEOTIDE SEQUENCE [LARGE SCALE GENOMIC DNA]</scope>
</reference>